<evidence type="ECO:0000256" key="2">
    <source>
        <dbReference type="SAM" id="SignalP"/>
    </source>
</evidence>
<proteinExistence type="predicted"/>
<dbReference type="HOGENOM" id="CLU_1044735_0_0_4"/>
<feature type="region of interest" description="Disordered" evidence="1">
    <location>
        <begin position="166"/>
        <end position="192"/>
    </location>
</feature>
<dbReference type="Proteomes" id="UP000067461">
    <property type="component" value="Chromosome"/>
</dbReference>
<dbReference type="InterPro" id="IPR021647">
    <property type="entry name" value="CusF_Ec"/>
</dbReference>
<dbReference type="STRING" id="1458425.SRAA_1798"/>
<keyword evidence="2" id="KW-0732">Signal</keyword>
<dbReference type="InterPro" id="IPR007332">
    <property type="entry name" value="DUF411"/>
</dbReference>
<dbReference type="Gene3D" id="2.40.50.320">
    <property type="entry name" value="Copper binding periplasmic protein CusF"/>
    <property type="match status" value="1"/>
</dbReference>
<sequence length="268" mass="28680">MQRRTLLHRASAVLTGLAAGTTLLALSAPAALAQARRTPPVMEVWKDPLCGCCDDWITYLEKNGFSVRAFDTGNIAARQRLGVPEQYGSCHTALVGGYVVEGHVPAADIHRLLRERPAALGLSVPGMPIGSPGMDGPLFGGRRDPFHVLLLGRDGSSRIWASYHQPPAGAATAQPPANGADAGAAAATATDRDGRPWVEAEVRRVDRSNRRVSLRHGPIPNLEMGGMTMVFQLSDPALLEQLQQGQRIRFSAALIQGEYTVMQIAPLP</sequence>
<evidence type="ECO:0000256" key="1">
    <source>
        <dbReference type="SAM" id="MobiDB-lite"/>
    </source>
</evidence>
<dbReference type="RefSeq" id="WP_171820235.1">
    <property type="nucleotide sequence ID" value="NZ_AP014568.1"/>
</dbReference>
<evidence type="ECO:0000313" key="4">
    <source>
        <dbReference type="Proteomes" id="UP000067461"/>
    </source>
</evidence>
<gene>
    <name evidence="3" type="ORF">SRAA_1798</name>
</gene>
<dbReference type="Pfam" id="PF11604">
    <property type="entry name" value="CusF_Ec"/>
    <property type="match status" value="1"/>
</dbReference>
<dbReference type="InterPro" id="IPR042230">
    <property type="entry name" value="CusF_sf"/>
</dbReference>
<dbReference type="InterPro" id="IPR006311">
    <property type="entry name" value="TAT_signal"/>
</dbReference>
<keyword evidence="4" id="KW-1185">Reference proteome</keyword>
<protein>
    <submittedName>
        <fullName evidence="3">Predicted metal-binding protein</fullName>
    </submittedName>
</protein>
<evidence type="ECO:0000313" key="3">
    <source>
        <dbReference type="EMBL" id="BAO81652.1"/>
    </source>
</evidence>
<reference evidence="3 4" key="1">
    <citation type="journal article" date="2014" name="Nat. Commun.">
        <title>Physiological and genomic features of highly alkaliphilic hydrogen-utilizing Betaproteobacteria from a continental serpentinizing site.</title>
        <authorList>
            <person name="Suzuki S."/>
            <person name="Kuenen J.G."/>
            <person name="Schipper K."/>
            <person name="van der Velde S."/>
            <person name="Ishii S."/>
            <person name="Wu A."/>
            <person name="Sorokin D.Y."/>
            <person name="Tenney A."/>
            <person name="Meng X.Y."/>
            <person name="Morrill P.L."/>
            <person name="Kamagata Y."/>
            <person name="Muyzer G."/>
            <person name="Nealson K.H."/>
        </authorList>
    </citation>
    <scope>NUCLEOTIDE SEQUENCE [LARGE SCALE GENOMIC DNA]</scope>
    <source>
        <strain evidence="3 4">A1</strain>
    </source>
</reference>
<dbReference type="KEGG" id="cbaa:SRAA_1798"/>
<dbReference type="PROSITE" id="PS51318">
    <property type="entry name" value="TAT"/>
    <property type="match status" value="1"/>
</dbReference>
<dbReference type="AlphaFoldDB" id="A0A060NJD3"/>
<organism evidence="3 4">
    <name type="scientific">Serpentinimonas raichei</name>
    <dbReference type="NCBI Taxonomy" id="1458425"/>
    <lineage>
        <taxon>Bacteria</taxon>
        <taxon>Pseudomonadati</taxon>
        <taxon>Pseudomonadota</taxon>
        <taxon>Betaproteobacteria</taxon>
        <taxon>Burkholderiales</taxon>
        <taxon>Comamonadaceae</taxon>
        <taxon>Serpentinimonas</taxon>
    </lineage>
</organism>
<name>A0A060NJD3_9BURK</name>
<feature type="chain" id="PRO_5001584953" evidence="2">
    <location>
        <begin position="34"/>
        <end position="268"/>
    </location>
</feature>
<accession>A0A060NJD3</accession>
<feature type="signal peptide" evidence="2">
    <location>
        <begin position="1"/>
        <end position="33"/>
    </location>
</feature>
<dbReference type="EMBL" id="AP014568">
    <property type="protein sequence ID" value="BAO81652.1"/>
    <property type="molecule type" value="Genomic_DNA"/>
</dbReference>
<dbReference type="Pfam" id="PF04214">
    <property type="entry name" value="DUF411"/>
    <property type="match status" value="1"/>
</dbReference>
<feature type="compositionally biased region" description="Low complexity" evidence="1">
    <location>
        <begin position="166"/>
        <end position="189"/>
    </location>
</feature>